<organism evidence="2 3">
    <name type="scientific">Acuticoccus mangrovi</name>
    <dbReference type="NCBI Taxonomy" id="2796142"/>
    <lineage>
        <taxon>Bacteria</taxon>
        <taxon>Pseudomonadati</taxon>
        <taxon>Pseudomonadota</taxon>
        <taxon>Alphaproteobacteria</taxon>
        <taxon>Hyphomicrobiales</taxon>
        <taxon>Amorphaceae</taxon>
        <taxon>Acuticoccus</taxon>
    </lineage>
</organism>
<dbReference type="InterPro" id="IPR038404">
    <property type="entry name" value="TRAP_DctP_sf"/>
</dbReference>
<keyword evidence="3" id="KW-1185">Reference proteome</keyword>
<evidence type="ECO:0000313" key="3">
    <source>
        <dbReference type="Proteomes" id="UP000609531"/>
    </source>
</evidence>
<dbReference type="GO" id="GO:0055085">
    <property type="term" value="P:transmembrane transport"/>
    <property type="evidence" value="ECO:0007669"/>
    <property type="project" value="InterPro"/>
</dbReference>
<dbReference type="CDD" id="cd13604">
    <property type="entry name" value="PBP2_TRAP_ketoacid_lactate_like"/>
    <property type="match status" value="1"/>
</dbReference>
<gene>
    <name evidence="2" type="ORF">JCR33_10495</name>
</gene>
<dbReference type="Pfam" id="PF03480">
    <property type="entry name" value="DctP"/>
    <property type="match status" value="1"/>
</dbReference>
<evidence type="ECO:0000313" key="2">
    <source>
        <dbReference type="EMBL" id="MBJ3776118.1"/>
    </source>
</evidence>
<protein>
    <submittedName>
        <fullName evidence="2">TRAP transporter substrate-binding protein</fullName>
    </submittedName>
</protein>
<dbReference type="PANTHER" id="PTHR33376:SF5">
    <property type="entry name" value="EXTRACYTOPLASMIC SOLUTE RECEPTOR PROTEIN"/>
    <property type="match status" value="1"/>
</dbReference>
<dbReference type="Gene3D" id="3.40.190.170">
    <property type="entry name" value="Bacterial extracellular solute-binding protein, family 7"/>
    <property type="match status" value="1"/>
</dbReference>
<comment type="caution">
    <text evidence="2">The sequence shown here is derived from an EMBL/GenBank/DDBJ whole genome shotgun (WGS) entry which is preliminary data.</text>
</comment>
<accession>A0A934IGP1</accession>
<dbReference type="InterPro" id="IPR018389">
    <property type="entry name" value="DctP_fam"/>
</dbReference>
<keyword evidence="1" id="KW-0732">Signal</keyword>
<dbReference type="PANTHER" id="PTHR33376">
    <property type="match status" value="1"/>
</dbReference>
<dbReference type="NCBIfam" id="NF037995">
    <property type="entry name" value="TRAP_S1"/>
    <property type="match status" value="1"/>
</dbReference>
<evidence type="ECO:0000256" key="1">
    <source>
        <dbReference type="ARBA" id="ARBA00022729"/>
    </source>
</evidence>
<name>A0A934IGP1_9HYPH</name>
<dbReference type="AlphaFoldDB" id="A0A934IGP1"/>
<reference evidence="2" key="1">
    <citation type="submission" date="2020-12" db="EMBL/GenBank/DDBJ databases">
        <title>Bacterial taxonomy.</title>
        <authorList>
            <person name="Pan X."/>
        </authorList>
    </citation>
    <scope>NUCLEOTIDE SEQUENCE</scope>
    <source>
        <strain evidence="2">B2012</strain>
    </source>
</reference>
<dbReference type="Proteomes" id="UP000609531">
    <property type="component" value="Unassembled WGS sequence"/>
</dbReference>
<proteinExistence type="predicted"/>
<dbReference type="EMBL" id="JAEKJA010000007">
    <property type="protein sequence ID" value="MBJ3776118.1"/>
    <property type="molecule type" value="Genomic_DNA"/>
</dbReference>
<sequence>MIVATATIVAGLGSASAQEITLRIQNHQSPESLSGKNIAQWQDDVETMSGGRVKIEMFYSSAIVKSVETFDAAINGIVDGDFTNGSYQTGKDPAFQFVSDIMGGYETPWQMYAWLYNGGGLELVQKLYNSYGMYLLAWQVPGMESLNAAKPLRGPEDLKDWKFRSPPGLETQIFQNLGASPVVIDFTEVFTSLETGIIDGADASNASTNRSLGIYDLAKHSTYPGFHSMPADHFALNLEVWKSLPEDIQRIMEVAAQKASFRTTLDYSVDIQKTVNELAGDVTFYDWSPEDRATFREGARKAWASFAEGSDAAEELVQSHLAFMKQIGLVTSGAE</sequence>